<feature type="region of interest" description="Disordered" evidence="1">
    <location>
        <begin position="1"/>
        <end position="131"/>
    </location>
</feature>
<keyword evidence="3" id="KW-1185">Reference proteome</keyword>
<evidence type="ECO:0000256" key="1">
    <source>
        <dbReference type="SAM" id="MobiDB-lite"/>
    </source>
</evidence>
<sequence length="131" mass="13206">MDATQPLPQVKGGKDGLPPELSVEPGQPRGESSPGDGSAAPRGGGRDGASDRPGNALDDGLPQRPRSGSGGRPGDAPGDRSSGGRGGGGSSSDNRWSALTDGRRSHGEQSRGEQARGEQARGEQARGEQAR</sequence>
<accession>A0A9X1SX76</accession>
<evidence type="ECO:0000313" key="2">
    <source>
        <dbReference type="EMBL" id="MCD5315551.1"/>
    </source>
</evidence>
<reference evidence="2" key="1">
    <citation type="submission" date="2021-11" db="EMBL/GenBank/DDBJ databases">
        <title>Streptomyces corallinus and Kineosporia corallina sp. nov., two new coral-derived marine actinobacteria.</title>
        <authorList>
            <person name="Buangrab K."/>
            <person name="Sutthacheep M."/>
            <person name="Yeemin T."/>
            <person name="Harunari E."/>
            <person name="Igarashi Y."/>
            <person name="Sripreechasak P."/>
            <person name="Kanchanasin P."/>
            <person name="Tanasupawat S."/>
            <person name="Phongsopitanun W."/>
        </authorList>
    </citation>
    <scope>NUCLEOTIDE SEQUENCE</scope>
    <source>
        <strain evidence="2">JCM 31032</strain>
    </source>
</reference>
<name>A0A9X1SX76_9ACTN</name>
<dbReference type="EMBL" id="JAJOMB010000022">
    <property type="protein sequence ID" value="MCD5315551.1"/>
    <property type="molecule type" value="Genomic_DNA"/>
</dbReference>
<feature type="compositionally biased region" description="Gly residues" evidence="1">
    <location>
        <begin position="81"/>
        <end position="90"/>
    </location>
</feature>
<protein>
    <submittedName>
        <fullName evidence="2">Uncharacterized protein</fullName>
    </submittedName>
</protein>
<dbReference type="AlphaFoldDB" id="A0A9X1SX76"/>
<dbReference type="Proteomes" id="UP001138997">
    <property type="component" value="Unassembled WGS sequence"/>
</dbReference>
<gene>
    <name evidence="2" type="ORF">LR394_32100</name>
</gene>
<proteinExistence type="predicted"/>
<comment type="caution">
    <text evidence="2">The sequence shown here is derived from an EMBL/GenBank/DDBJ whole genome shotgun (WGS) entry which is preliminary data.</text>
</comment>
<feature type="non-terminal residue" evidence="2">
    <location>
        <position position="131"/>
    </location>
</feature>
<organism evidence="2 3">
    <name type="scientific">Kineosporia babensis</name>
    <dbReference type="NCBI Taxonomy" id="499548"/>
    <lineage>
        <taxon>Bacteria</taxon>
        <taxon>Bacillati</taxon>
        <taxon>Actinomycetota</taxon>
        <taxon>Actinomycetes</taxon>
        <taxon>Kineosporiales</taxon>
        <taxon>Kineosporiaceae</taxon>
        <taxon>Kineosporia</taxon>
    </lineage>
</organism>
<evidence type="ECO:0000313" key="3">
    <source>
        <dbReference type="Proteomes" id="UP001138997"/>
    </source>
</evidence>
<feature type="compositionally biased region" description="Basic and acidic residues" evidence="1">
    <location>
        <begin position="101"/>
        <end position="131"/>
    </location>
</feature>